<comment type="cofactor">
    <cofactor evidence="1">
        <name>K(+)</name>
        <dbReference type="ChEBI" id="CHEBI:29103"/>
    </cofactor>
</comment>
<keyword evidence="15" id="KW-1185">Reference proteome</keyword>
<evidence type="ECO:0000256" key="2">
    <source>
        <dbReference type="ARBA" id="ARBA00004997"/>
    </source>
</evidence>
<evidence type="ECO:0000256" key="10">
    <source>
        <dbReference type="ARBA" id="ARBA00022842"/>
    </source>
</evidence>
<dbReference type="InterPro" id="IPR015806">
    <property type="entry name" value="Pyrv_Knase_insert_dom_sf"/>
</dbReference>
<dbReference type="EC" id="2.7.1.40" evidence="4"/>
<organism evidence="14 15">
    <name type="scientific">Enteractinococcus fodinae</name>
    <dbReference type="NCBI Taxonomy" id="684663"/>
    <lineage>
        <taxon>Bacteria</taxon>
        <taxon>Bacillati</taxon>
        <taxon>Actinomycetota</taxon>
        <taxon>Actinomycetes</taxon>
        <taxon>Micrococcales</taxon>
        <taxon>Micrococcaceae</taxon>
    </lineage>
</organism>
<dbReference type="Gene3D" id="3.20.20.60">
    <property type="entry name" value="Phosphoenolpyruvate-binding domains"/>
    <property type="match status" value="1"/>
</dbReference>
<keyword evidence="10" id="KW-0460">Magnesium</keyword>
<dbReference type="SUPFAM" id="SSF51621">
    <property type="entry name" value="Phosphoenolpyruvate/pyruvate domain"/>
    <property type="match status" value="1"/>
</dbReference>
<proteinExistence type="inferred from homology"/>
<reference evidence="14 15" key="1">
    <citation type="submission" date="2023-07" db="EMBL/GenBank/DDBJ databases">
        <title>Sequencing the genomes of 1000 actinobacteria strains.</title>
        <authorList>
            <person name="Klenk H.-P."/>
        </authorList>
    </citation>
    <scope>NUCLEOTIDE SEQUENCE [LARGE SCALE GENOMIC DNA]</scope>
    <source>
        <strain evidence="14 15">DSM 22966</strain>
    </source>
</reference>
<dbReference type="Gene3D" id="2.40.33.10">
    <property type="entry name" value="PK beta-barrel domain-like"/>
    <property type="match status" value="1"/>
</dbReference>
<dbReference type="Pfam" id="PF00224">
    <property type="entry name" value="PK"/>
    <property type="match status" value="1"/>
</dbReference>
<accession>A0ABU2B013</accession>
<keyword evidence="5 14" id="KW-0808">Transferase</keyword>
<evidence type="ECO:0000256" key="7">
    <source>
        <dbReference type="ARBA" id="ARBA00022741"/>
    </source>
</evidence>
<comment type="caution">
    <text evidence="14">The sequence shown here is derived from an EMBL/GenBank/DDBJ whole genome shotgun (WGS) entry which is preliminary data.</text>
</comment>
<evidence type="ECO:0000256" key="8">
    <source>
        <dbReference type="ARBA" id="ARBA00022777"/>
    </source>
</evidence>
<evidence type="ECO:0000256" key="4">
    <source>
        <dbReference type="ARBA" id="ARBA00012142"/>
    </source>
</evidence>
<keyword evidence="8 14" id="KW-0418">Kinase</keyword>
<dbReference type="InterPro" id="IPR001697">
    <property type="entry name" value="Pyr_Knase"/>
</dbReference>
<evidence type="ECO:0000256" key="5">
    <source>
        <dbReference type="ARBA" id="ARBA00022679"/>
    </source>
</evidence>
<dbReference type="GO" id="GO:0004743">
    <property type="term" value="F:pyruvate kinase activity"/>
    <property type="evidence" value="ECO:0007669"/>
    <property type="project" value="UniProtKB-EC"/>
</dbReference>
<keyword evidence="12 14" id="KW-0670">Pyruvate</keyword>
<evidence type="ECO:0000256" key="12">
    <source>
        <dbReference type="ARBA" id="ARBA00023317"/>
    </source>
</evidence>
<evidence type="ECO:0000256" key="11">
    <source>
        <dbReference type="ARBA" id="ARBA00023152"/>
    </source>
</evidence>
<dbReference type="PANTHER" id="PTHR11817">
    <property type="entry name" value="PYRUVATE KINASE"/>
    <property type="match status" value="1"/>
</dbReference>
<dbReference type="EMBL" id="JAVDYJ010000001">
    <property type="protein sequence ID" value="MDR7346606.1"/>
    <property type="molecule type" value="Genomic_DNA"/>
</dbReference>
<feature type="domain" description="Pyruvate kinase barrel" evidence="13">
    <location>
        <begin position="321"/>
        <end position="564"/>
    </location>
</feature>
<dbReference type="GO" id="GO:0016301">
    <property type="term" value="F:kinase activity"/>
    <property type="evidence" value="ECO:0007669"/>
    <property type="project" value="UniProtKB-KW"/>
</dbReference>
<name>A0ABU2B013_9MICC</name>
<keyword evidence="11" id="KW-0324">Glycolysis</keyword>
<keyword evidence="7" id="KW-0547">Nucleotide-binding</keyword>
<dbReference type="SUPFAM" id="SSF50800">
    <property type="entry name" value="PK beta-barrel domain-like"/>
    <property type="match status" value="1"/>
</dbReference>
<sequence length="603" mass="65928">MTTISSLIDDVTALRDAVLEAEARQTEALGRVLDRHLVSARNLIHYVEVRSHDLRELQARLSDVGISSLGRMEAGVLGHLETVLRALRAQLGHTPPPEPAEYDDQTTPVTPAQGRQILEANATQLLGPERPERSQRIMVTMPSEAADDEELVRGMVEAGMDLARINCAHDDEAAWAAMTKAVRSYSRPDGYMPLVAMDLAGPKLRTGPLEPGPEVLKIRPRRDVDGQVLKPALVSFGDIEHDEATALPLAGDAQANRSILEHLQAGEELRLTDARGSSRKLRVEEAGETGVVVSAKRTIYWSTGTEVHTDHGTLVIGDLPEVEQSMRVHIGDEIVLTRSMEPRPAVAESPFVIGCSLTEPFKTISTGDRVLFDDGKITAMVTAHSDDEIRVQVEEAAPNGTKLKAEKGINFPDTDLGLAALTAEDLSHIPFVAQHADMVNMSFVHKASDVAELMDALAAEDAQHVDITLKIETVEAFEQLPRMLLEAMRWDNIGVMIARGDLAVEAGFARMAELQEEILWLCEAAHVPSIWATQVLESLAKSGLPSRAEITDAASAQRAEGVMLNKGPFITEAITELSDILHRMGSHADKKRDMLRELRSWNL</sequence>
<evidence type="ECO:0000256" key="3">
    <source>
        <dbReference type="ARBA" id="ARBA00008663"/>
    </source>
</evidence>
<gene>
    <name evidence="14" type="ORF">J2S62_000863</name>
</gene>
<dbReference type="Proteomes" id="UP001183794">
    <property type="component" value="Unassembled WGS sequence"/>
</dbReference>
<keyword evidence="9" id="KW-0067">ATP-binding</keyword>
<evidence type="ECO:0000313" key="14">
    <source>
        <dbReference type="EMBL" id="MDR7346606.1"/>
    </source>
</evidence>
<protein>
    <recommendedName>
        <fullName evidence="4">pyruvate kinase</fullName>
        <ecNumber evidence="4">2.7.1.40</ecNumber>
    </recommendedName>
</protein>
<dbReference type="InterPro" id="IPR015793">
    <property type="entry name" value="Pyrv_Knase_brl"/>
</dbReference>
<evidence type="ECO:0000313" key="15">
    <source>
        <dbReference type="Proteomes" id="UP001183794"/>
    </source>
</evidence>
<evidence type="ECO:0000256" key="6">
    <source>
        <dbReference type="ARBA" id="ARBA00022723"/>
    </source>
</evidence>
<evidence type="ECO:0000256" key="1">
    <source>
        <dbReference type="ARBA" id="ARBA00001958"/>
    </source>
</evidence>
<comment type="pathway">
    <text evidence="2">Carbohydrate degradation; glycolysis; pyruvate from D-glyceraldehyde 3-phosphate: step 5/5.</text>
</comment>
<dbReference type="NCBIfam" id="NF011314">
    <property type="entry name" value="PRK14725.1"/>
    <property type="match status" value="1"/>
</dbReference>
<dbReference type="RefSeq" id="WP_310171767.1">
    <property type="nucleotide sequence ID" value="NZ_BAABHE010000002.1"/>
</dbReference>
<dbReference type="InterPro" id="IPR040442">
    <property type="entry name" value="Pyrv_kinase-like_dom_sf"/>
</dbReference>
<comment type="similarity">
    <text evidence="3">Belongs to the pyruvate kinase family.</text>
</comment>
<evidence type="ECO:0000259" key="13">
    <source>
        <dbReference type="Pfam" id="PF00224"/>
    </source>
</evidence>
<evidence type="ECO:0000256" key="9">
    <source>
        <dbReference type="ARBA" id="ARBA00022840"/>
    </source>
</evidence>
<dbReference type="InterPro" id="IPR011037">
    <property type="entry name" value="Pyrv_Knase-like_insert_dom_sf"/>
</dbReference>
<dbReference type="InterPro" id="IPR015813">
    <property type="entry name" value="Pyrv/PenolPyrv_kinase-like_dom"/>
</dbReference>
<keyword evidence="6" id="KW-0479">Metal-binding</keyword>